<dbReference type="SUPFAM" id="SSF160104">
    <property type="entry name" value="Acetoacetate decarboxylase-like"/>
    <property type="match status" value="1"/>
</dbReference>
<dbReference type="AlphaFoldDB" id="A0A6J4VUP4"/>
<dbReference type="PANTHER" id="PTHR39186:SF1">
    <property type="entry name" value="DUF2071 DOMAIN-CONTAINING PROTEIN"/>
    <property type="match status" value="1"/>
</dbReference>
<dbReference type="InterPro" id="IPR023375">
    <property type="entry name" value="ADC_dom_sf"/>
</dbReference>
<organism evidence="1">
    <name type="scientific">uncultured Thermomicrobiales bacterium</name>
    <dbReference type="NCBI Taxonomy" id="1645740"/>
    <lineage>
        <taxon>Bacteria</taxon>
        <taxon>Pseudomonadati</taxon>
        <taxon>Thermomicrobiota</taxon>
        <taxon>Thermomicrobia</taxon>
        <taxon>Thermomicrobiales</taxon>
        <taxon>environmental samples</taxon>
    </lineage>
</organism>
<dbReference type="EMBL" id="CADCWN010000353">
    <property type="protein sequence ID" value="CAA9588620.1"/>
    <property type="molecule type" value="Genomic_DNA"/>
</dbReference>
<evidence type="ECO:0008006" key="2">
    <source>
        <dbReference type="Google" id="ProtNLM"/>
    </source>
</evidence>
<sequence length="265" mass="30352">MANGRVAGWWRAWRASTPPFAADHRPWTLPDQPFAMWQVWRDLLFAHWPVPPEMLRQTIPAGLDLDLFEGQAWVGVVPFRMSGIRLRGQPVAAPWLGAFPELNVRTYVTAPGGARAGVYFYSLDAGNPVAVALARRWYHLPYFFARMRVGERAGWIEYDSWRVHPGAARSRFRGRYRPLGEPYRAAPDSLEAWLTERYALYTADRQGRPLRGEIHHLPWPLQRAEAELQFGALTAQHGIVLPDRPPLLHFARRLDIVAWTLTPFG</sequence>
<dbReference type="Gene3D" id="2.40.400.10">
    <property type="entry name" value="Acetoacetate decarboxylase-like"/>
    <property type="match status" value="1"/>
</dbReference>
<name>A0A6J4VUP4_9BACT</name>
<dbReference type="PANTHER" id="PTHR39186">
    <property type="entry name" value="DUF2071 FAMILY PROTEIN"/>
    <property type="match status" value="1"/>
</dbReference>
<evidence type="ECO:0000313" key="1">
    <source>
        <dbReference type="EMBL" id="CAA9588620.1"/>
    </source>
</evidence>
<gene>
    <name evidence="1" type="ORF">AVDCRST_MAG18-4408</name>
</gene>
<protein>
    <recommendedName>
        <fullName evidence="2">DUF2071 domain-containing protein</fullName>
    </recommendedName>
</protein>
<dbReference type="Pfam" id="PF09844">
    <property type="entry name" value="DUF2071"/>
    <property type="match status" value="1"/>
</dbReference>
<accession>A0A6J4VUP4</accession>
<dbReference type="InterPro" id="IPR018644">
    <property type="entry name" value="DUF2071"/>
</dbReference>
<reference evidence="1" key="1">
    <citation type="submission" date="2020-02" db="EMBL/GenBank/DDBJ databases">
        <authorList>
            <person name="Meier V. D."/>
        </authorList>
    </citation>
    <scope>NUCLEOTIDE SEQUENCE</scope>
    <source>
        <strain evidence="1">AVDCRST_MAG18</strain>
    </source>
</reference>
<proteinExistence type="predicted"/>